<evidence type="ECO:0000259" key="1">
    <source>
        <dbReference type="PROSITE" id="PS50011"/>
    </source>
</evidence>
<dbReference type="GO" id="GO:0004674">
    <property type="term" value="F:protein serine/threonine kinase activity"/>
    <property type="evidence" value="ECO:0007669"/>
    <property type="project" value="TreeGrafter"/>
</dbReference>
<dbReference type="Gene3D" id="1.10.510.10">
    <property type="entry name" value="Transferase(Phosphotransferase) domain 1"/>
    <property type="match status" value="1"/>
</dbReference>
<dbReference type="InterPro" id="IPR011009">
    <property type="entry name" value="Kinase-like_dom_sf"/>
</dbReference>
<dbReference type="GO" id="GO:0044773">
    <property type="term" value="P:mitotic DNA damage checkpoint signaling"/>
    <property type="evidence" value="ECO:0007669"/>
    <property type="project" value="TreeGrafter"/>
</dbReference>
<evidence type="ECO:0000313" key="3">
    <source>
        <dbReference type="Proteomes" id="UP000750711"/>
    </source>
</evidence>
<dbReference type="Proteomes" id="UP000750711">
    <property type="component" value="Unassembled WGS sequence"/>
</dbReference>
<dbReference type="PANTHER" id="PTHR44167:SF30">
    <property type="entry name" value="PHOSPHORYLASE KINASE"/>
    <property type="match status" value="1"/>
</dbReference>
<dbReference type="Gene3D" id="3.30.200.20">
    <property type="entry name" value="Phosphorylase Kinase, domain 1"/>
    <property type="match status" value="1"/>
</dbReference>
<dbReference type="SMART" id="SM00220">
    <property type="entry name" value="S_TKc"/>
    <property type="match status" value="1"/>
</dbReference>
<dbReference type="Pfam" id="PF00069">
    <property type="entry name" value="Pkinase"/>
    <property type="match status" value="1"/>
</dbReference>
<organism evidence="2 3">
    <name type="scientific">Trichoglossum hirsutum</name>
    <dbReference type="NCBI Taxonomy" id="265104"/>
    <lineage>
        <taxon>Eukaryota</taxon>
        <taxon>Fungi</taxon>
        <taxon>Dikarya</taxon>
        <taxon>Ascomycota</taxon>
        <taxon>Pezizomycotina</taxon>
        <taxon>Geoglossomycetes</taxon>
        <taxon>Geoglossales</taxon>
        <taxon>Geoglossaceae</taxon>
        <taxon>Trichoglossum</taxon>
    </lineage>
</organism>
<sequence>MYASLAFRYIAPIVRYFANFRNRSVQQVDLAEMAREKRRSDSFVAEAGYNIASPQNKRRVYSSDEEDPYHSVSFLGQGGFGSVDEVFKRSDLSQTRYARKRFKFSRFPPSQRQELANEIVKEADIIRTLCFRHIVRLVESYTWKAQFCIVMSPVAETNLGQFLSEIDSMEIGAERNKARELVLQWPGCLIRAIDYLHEMRIKHRDIKPSNILIKQGVVYLTDFGTSKAIAENETTGTTGPVGPHTYAYSPPEVLSNDGARRGRATDIFSLGCIFLEISTTLLAPPSSREAFTKLRLERTQTLAYAHNEKTILHWILHLWAHWSLVVRGKCTDDDYAHLGGSLPDLAFMMLDPNPAQRITARQLVAMITTPRLYYFATTNAAACSGCRVAEGFEDTNLPLHSEFKDPDDLKYAHNPSHALKILPALDWESTKKEWLKSHMWWAEPEKSL</sequence>
<proteinExistence type="predicted"/>
<gene>
    <name evidence="2" type="ORF">GP486_004667</name>
</gene>
<dbReference type="CDD" id="cd00180">
    <property type="entry name" value="PKc"/>
    <property type="match status" value="1"/>
</dbReference>
<dbReference type="InterPro" id="IPR000719">
    <property type="entry name" value="Prot_kinase_dom"/>
</dbReference>
<dbReference type="AlphaFoldDB" id="A0A9P8LAQ4"/>
<dbReference type="GO" id="GO:0005634">
    <property type="term" value="C:nucleus"/>
    <property type="evidence" value="ECO:0007669"/>
    <property type="project" value="TreeGrafter"/>
</dbReference>
<keyword evidence="3" id="KW-1185">Reference proteome</keyword>
<dbReference type="SUPFAM" id="SSF56112">
    <property type="entry name" value="Protein kinase-like (PK-like)"/>
    <property type="match status" value="1"/>
</dbReference>
<feature type="domain" description="Protein kinase" evidence="1">
    <location>
        <begin position="69"/>
        <end position="372"/>
    </location>
</feature>
<accession>A0A9P8LAQ4</accession>
<name>A0A9P8LAQ4_9PEZI</name>
<reference evidence="2" key="1">
    <citation type="submission" date="2021-03" db="EMBL/GenBank/DDBJ databases">
        <title>Comparative genomics and phylogenomic investigation of the class Geoglossomycetes provide insights into ecological specialization and systematics.</title>
        <authorList>
            <person name="Melie T."/>
            <person name="Pirro S."/>
            <person name="Miller A.N."/>
            <person name="Quandt A."/>
        </authorList>
    </citation>
    <scope>NUCLEOTIDE SEQUENCE</scope>
    <source>
        <strain evidence="2">CAQ_001_2017</strain>
    </source>
</reference>
<evidence type="ECO:0000313" key="2">
    <source>
        <dbReference type="EMBL" id="KAH0558684.1"/>
    </source>
</evidence>
<comment type="caution">
    <text evidence="2">The sequence shown here is derived from an EMBL/GenBank/DDBJ whole genome shotgun (WGS) entry which is preliminary data.</text>
</comment>
<dbReference type="EMBL" id="JAGHQM010000771">
    <property type="protein sequence ID" value="KAH0558684.1"/>
    <property type="molecule type" value="Genomic_DNA"/>
</dbReference>
<dbReference type="PANTHER" id="PTHR44167">
    <property type="entry name" value="OVARIAN-SPECIFIC SERINE/THREONINE-PROTEIN KINASE LOK-RELATED"/>
    <property type="match status" value="1"/>
</dbReference>
<dbReference type="GO" id="GO:0005524">
    <property type="term" value="F:ATP binding"/>
    <property type="evidence" value="ECO:0007669"/>
    <property type="project" value="InterPro"/>
</dbReference>
<dbReference type="PROSITE" id="PS50011">
    <property type="entry name" value="PROTEIN_KINASE_DOM"/>
    <property type="match status" value="1"/>
</dbReference>
<dbReference type="PROSITE" id="PS00108">
    <property type="entry name" value="PROTEIN_KINASE_ST"/>
    <property type="match status" value="1"/>
</dbReference>
<protein>
    <recommendedName>
        <fullName evidence="1">Protein kinase domain-containing protein</fullName>
    </recommendedName>
</protein>
<dbReference type="InterPro" id="IPR008271">
    <property type="entry name" value="Ser/Thr_kinase_AS"/>
</dbReference>